<keyword evidence="3" id="KW-1185">Reference proteome</keyword>
<sequence>MSASARARGTCNHKSRRSLDKEGYGPRIGIPISGAKRVKRFQERRKAATARSEEGADSASTSTSARVFHQLFDTMSNNSSSMAYHVYKTTKLCFYLAEPSPRSSLIPKSSYCIRINVDILQRCGRKQTYRRTQQTGTFVVVSPSIEDEPLLFVACSPTATSRLTTANGTLFYTSTARNEFLEIAFYFG</sequence>
<dbReference type="AlphaFoldDB" id="A0A4C1T9M5"/>
<evidence type="ECO:0000313" key="2">
    <source>
        <dbReference type="EMBL" id="GBP10001.1"/>
    </source>
</evidence>
<gene>
    <name evidence="2" type="ORF">EVAR_92522_1</name>
</gene>
<feature type="region of interest" description="Disordered" evidence="1">
    <location>
        <begin position="1"/>
        <end position="61"/>
    </location>
</feature>
<protein>
    <submittedName>
        <fullName evidence="2">Uncharacterized protein</fullName>
    </submittedName>
</protein>
<name>A0A4C1T9M5_EUMVA</name>
<evidence type="ECO:0000256" key="1">
    <source>
        <dbReference type="SAM" id="MobiDB-lite"/>
    </source>
</evidence>
<dbReference type="EMBL" id="BGZK01000038">
    <property type="protein sequence ID" value="GBP10001.1"/>
    <property type="molecule type" value="Genomic_DNA"/>
</dbReference>
<evidence type="ECO:0000313" key="3">
    <source>
        <dbReference type="Proteomes" id="UP000299102"/>
    </source>
</evidence>
<comment type="caution">
    <text evidence="2">The sequence shown here is derived from an EMBL/GenBank/DDBJ whole genome shotgun (WGS) entry which is preliminary data.</text>
</comment>
<accession>A0A4C1T9M5</accession>
<reference evidence="2 3" key="1">
    <citation type="journal article" date="2019" name="Commun. Biol.">
        <title>The bagworm genome reveals a unique fibroin gene that provides high tensile strength.</title>
        <authorList>
            <person name="Kono N."/>
            <person name="Nakamura H."/>
            <person name="Ohtoshi R."/>
            <person name="Tomita M."/>
            <person name="Numata K."/>
            <person name="Arakawa K."/>
        </authorList>
    </citation>
    <scope>NUCLEOTIDE SEQUENCE [LARGE SCALE GENOMIC DNA]</scope>
</reference>
<proteinExistence type="predicted"/>
<dbReference type="Proteomes" id="UP000299102">
    <property type="component" value="Unassembled WGS sequence"/>
</dbReference>
<organism evidence="2 3">
    <name type="scientific">Eumeta variegata</name>
    <name type="common">Bagworm moth</name>
    <name type="synonym">Eumeta japonica</name>
    <dbReference type="NCBI Taxonomy" id="151549"/>
    <lineage>
        <taxon>Eukaryota</taxon>
        <taxon>Metazoa</taxon>
        <taxon>Ecdysozoa</taxon>
        <taxon>Arthropoda</taxon>
        <taxon>Hexapoda</taxon>
        <taxon>Insecta</taxon>
        <taxon>Pterygota</taxon>
        <taxon>Neoptera</taxon>
        <taxon>Endopterygota</taxon>
        <taxon>Lepidoptera</taxon>
        <taxon>Glossata</taxon>
        <taxon>Ditrysia</taxon>
        <taxon>Tineoidea</taxon>
        <taxon>Psychidae</taxon>
        <taxon>Oiketicinae</taxon>
        <taxon>Eumeta</taxon>
    </lineage>
</organism>
<feature type="compositionally biased region" description="Basic and acidic residues" evidence="1">
    <location>
        <begin position="40"/>
        <end position="54"/>
    </location>
</feature>